<reference evidence="2 3" key="1">
    <citation type="submission" date="2020-08" db="EMBL/GenBank/DDBJ databases">
        <title>Genomic Encyclopedia of Type Strains, Phase IV (KMG-IV): sequencing the most valuable type-strain genomes for metagenomic binning, comparative biology and taxonomic classification.</title>
        <authorList>
            <person name="Goeker M."/>
        </authorList>
    </citation>
    <scope>NUCLEOTIDE SEQUENCE [LARGE SCALE GENOMIC DNA]</scope>
    <source>
        <strain evidence="2 3">DSM 25622</strain>
    </source>
</reference>
<feature type="region of interest" description="Disordered" evidence="1">
    <location>
        <begin position="62"/>
        <end position="101"/>
    </location>
</feature>
<proteinExistence type="predicted"/>
<dbReference type="EMBL" id="JACIJD010000011">
    <property type="protein sequence ID" value="MBB5694621.1"/>
    <property type="molecule type" value="Genomic_DNA"/>
</dbReference>
<accession>A0A840YEJ8</accession>
<evidence type="ECO:0000313" key="2">
    <source>
        <dbReference type="EMBL" id="MBB5694621.1"/>
    </source>
</evidence>
<comment type="caution">
    <text evidence="2">The sequence shown here is derived from an EMBL/GenBank/DDBJ whole genome shotgun (WGS) entry which is preliminary data.</text>
</comment>
<protein>
    <submittedName>
        <fullName evidence="2">Uncharacterized protein</fullName>
    </submittedName>
</protein>
<organism evidence="2 3">
    <name type="scientific">Muricoccus pecuniae</name>
    <dbReference type="NCBI Taxonomy" id="693023"/>
    <lineage>
        <taxon>Bacteria</taxon>
        <taxon>Pseudomonadati</taxon>
        <taxon>Pseudomonadota</taxon>
        <taxon>Alphaproteobacteria</taxon>
        <taxon>Acetobacterales</taxon>
        <taxon>Roseomonadaceae</taxon>
        <taxon>Muricoccus</taxon>
    </lineage>
</organism>
<keyword evidence="3" id="KW-1185">Reference proteome</keyword>
<dbReference type="AlphaFoldDB" id="A0A840YEJ8"/>
<evidence type="ECO:0000256" key="1">
    <source>
        <dbReference type="SAM" id="MobiDB-lite"/>
    </source>
</evidence>
<name>A0A840YEJ8_9PROT</name>
<dbReference type="Proteomes" id="UP000580654">
    <property type="component" value="Unassembled WGS sequence"/>
</dbReference>
<evidence type="ECO:0000313" key="3">
    <source>
        <dbReference type="Proteomes" id="UP000580654"/>
    </source>
</evidence>
<gene>
    <name evidence="2" type="ORF">FHS87_002673</name>
</gene>
<sequence>MPFTTYWDWLLRSGEAEVFRHAFATNDGMPAPVRPMTHEAIRRASEAAWETHRARAATLAAHGITGSAPGMEAGPPRSWGTYRGREELPSAGSGSGRAVPL</sequence>